<dbReference type="PANTHER" id="PTHR43976">
    <property type="entry name" value="SHORT CHAIN DEHYDROGENASE"/>
    <property type="match status" value="1"/>
</dbReference>
<dbReference type="InterPro" id="IPR002347">
    <property type="entry name" value="SDR_fam"/>
</dbReference>
<keyword evidence="4" id="KW-1185">Reference proteome</keyword>
<proteinExistence type="inferred from homology"/>
<dbReference type="InterPro" id="IPR036291">
    <property type="entry name" value="NAD(P)-bd_dom_sf"/>
</dbReference>
<dbReference type="RefSeq" id="WP_189312947.1">
    <property type="nucleotide sequence ID" value="NZ_BMQA01000014.1"/>
</dbReference>
<organism evidence="3 4">
    <name type="scientific">Streptomyces brasiliensis</name>
    <dbReference type="NCBI Taxonomy" id="1954"/>
    <lineage>
        <taxon>Bacteria</taxon>
        <taxon>Bacillati</taxon>
        <taxon>Actinomycetota</taxon>
        <taxon>Actinomycetes</taxon>
        <taxon>Kitasatosporales</taxon>
        <taxon>Streptomycetaceae</taxon>
        <taxon>Streptomyces</taxon>
    </lineage>
</organism>
<evidence type="ECO:0000256" key="1">
    <source>
        <dbReference type="ARBA" id="ARBA00006484"/>
    </source>
</evidence>
<evidence type="ECO:0000256" key="2">
    <source>
        <dbReference type="ARBA" id="ARBA00023002"/>
    </source>
</evidence>
<name>A0A917KUA2_9ACTN</name>
<dbReference type="GO" id="GO:0016491">
    <property type="term" value="F:oxidoreductase activity"/>
    <property type="evidence" value="ECO:0007669"/>
    <property type="project" value="UniProtKB-KW"/>
</dbReference>
<keyword evidence="2" id="KW-0560">Oxidoreductase</keyword>
<reference evidence="3" key="1">
    <citation type="journal article" date="2014" name="Int. J. Syst. Evol. Microbiol.">
        <title>Complete genome sequence of Corynebacterium casei LMG S-19264T (=DSM 44701T), isolated from a smear-ripened cheese.</title>
        <authorList>
            <consortium name="US DOE Joint Genome Institute (JGI-PGF)"/>
            <person name="Walter F."/>
            <person name="Albersmeier A."/>
            <person name="Kalinowski J."/>
            <person name="Ruckert C."/>
        </authorList>
    </citation>
    <scope>NUCLEOTIDE SEQUENCE</scope>
    <source>
        <strain evidence="3">JCM 3086</strain>
    </source>
</reference>
<sequence length="141" mass="14897">MTSTHTSSRTWLITGATSGIGRELTVQALEAGENVAALARNIAGLAELQEAHPDHLLAIDTDVRDEAAVAAAVDRAVTRFGRIDVVANNAGYGLFGAVEESTDAQARSVFDTNVFGVLNVLRATLPVLPASFAVLRRLRRG</sequence>
<dbReference type="Pfam" id="PF00106">
    <property type="entry name" value="adh_short"/>
    <property type="match status" value="1"/>
</dbReference>
<dbReference type="InterPro" id="IPR051911">
    <property type="entry name" value="SDR_oxidoreductase"/>
</dbReference>
<dbReference type="AlphaFoldDB" id="A0A917KUA2"/>
<dbReference type="Gene3D" id="3.40.50.720">
    <property type="entry name" value="NAD(P)-binding Rossmann-like Domain"/>
    <property type="match status" value="1"/>
</dbReference>
<dbReference type="PANTHER" id="PTHR43976:SF16">
    <property type="entry name" value="SHORT-CHAIN DEHYDROGENASE_REDUCTASE FAMILY PROTEIN"/>
    <property type="match status" value="1"/>
</dbReference>
<dbReference type="EMBL" id="BMQA01000014">
    <property type="protein sequence ID" value="GGJ28085.1"/>
    <property type="molecule type" value="Genomic_DNA"/>
</dbReference>
<dbReference type="Proteomes" id="UP000657574">
    <property type="component" value="Unassembled WGS sequence"/>
</dbReference>
<evidence type="ECO:0000313" key="3">
    <source>
        <dbReference type="EMBL" id="GGJ28085.1"/>
    </source>
</evidence>
<accession>A0A917KUA2</accession>
<gene>
    <name evidence="3" type="ORF">GCM10010121_044220</name>
</gene>
<dbReference type="SUPFAM" id="SSF51735">
    <property type="entry name" value="NAD(P)-binding Rossmann-fold domains"/>
    <property type="match status" value="1"/>
</dbReference>
<comment type="caution">
    <text evidence="3">The sequence shown here is derived from an EMBL/GenBank/DDBJ whole genome shotgun (WGS) entry which is preliminary data.</text>
</comment>
<reference evidence="3" key="2">
    <citation type="submission" date="2020-09" db="EMBL/GenBank/DDBJ databases">
        <authorList>
            <person name="Sun Q."/>
            <person name="Ohkuma M."/>
        </authorList>
    </citation>
    <scope>NUCLEOTIDE SEQUENCE</scope>
    <source>
        <strain evidence="3">JCM 3086</strain>
    </source>
</reference>
<comment type="similarity">
    <text evidence="1">Belongs to the short-chain dehydrogenases/reductases (SDR) family.</text>
</comment>
<protein>
    <submittedName>
        <fullName evidence="3">Uncharacterized protein</fullName>
    </submittedName>
</protein>
<evidence type="ECO:0000313" key="4">
    <source>
        <dbReference type="Proteomes" id="UP000657574"/>
    </source>
</evidence>
<dbReference type="PRINTS" id="PR00081">
    <property type="entry name" value="GDHRDH"/>
</dbReference>